<keyword evidence="5" id="KW-1185">Reference proteome</keyword>
<dbReference type="InterPro" id="IPR035892">
    <property type="entry name" value="C2_domain_sf"/>
</dbReference>
<accession>A0A0L0DAQ1</accession>
<dbReference type="GO" id="GO:0005096">
    <property type="term" value="F:GTPase activator activity"/>
    <property type="evidence" value="ECO:0007669"/>
    <property type="project" value="TreeGrafter"/>
</dbReference>
<proteinExistence type="predicted"/>
<dbReference type="GO" id="GO:0005737">
    <property type="term" value="C:cytoplasm"/>
    <property type="evidence" value="ECO:0007669"/>
    <property type="project" value="TreeGrafter"/>
</dbReference>
<dbReference type="Proteomes" id="UP000054408">
    <property type="component" value="Unassembled WGS sequence"/>
</dbReference>
<sequence>MAAPSDTPTLFTYSGTLRVVVVSGTGLLAQDANGLSDPYVKVTALPPTPVASSAKAAKAKAADAIFKTPVIKKTLEPRWDAEGSIALAHAGRVHFEVKDDDKFGHNDPMGEAVLPLLALAHGRKVTKVLRLVPGAATDLPPRLGSITVSLQLESAADLTPVYDLDLVDALGNDMELAVEHGLPLPIDGAAATEGIFRVPGNADHILRLKEAANFGKLPEILTEPASDVASVAGAFKLWFRELLVPLVPASYYDAALAATDPPTARALVDSLPEANQNIIEFLARFLYTFTSDPASVEATKMDAKNMAMTRPPSASSRLAPLAAFGPPSP</sequence>
<feature type="domain" description="Rho-GAP" evidence="3">
    <location>
        <begin position="150"/>
        <end position="329"/>
    </location>
</feature>
<dbReference type="GO" id="GO:0007165">
    <property type="term" value="P:signal transduction"/>
    <property type="evidence" value="ECO:0007669"/>
    <property type="project" value="InterPro"/>
</dbReference>
<evidence type="ECO:0000313" key="4">
    <source>
        <dbReference type="EMBL" id="KNC49156.1"/>
    </source>
</evidence>
<dbReference type="SUPFAM" id="SSF49562">
    <property type="entry name" value="C2 domain (Calcium/lipid-binding domain, CaLB)"/>
    <property type="match status" value="1"/>
</dbReference>
<dbReference type="InterPro" id="IPR000008">
    <property type="entry name" value="C2_dom"/>
</dbReference>
<dbReference type="Gene3D" id="2.60.40.150">
    <property type="entry name" value="C2 domain"/>
    <property type="match status" value="1"/>
</dbReference>
<protein>
    <submittedName>
        <fullName evidence="4">Uncharacterized protein</fullName>
    </submittedName>
</protein>
<dbReference type="SUPFAM" id="SSF48350">
    <property type="entry name" value="GTPase activation domain, GAP"/>
    <property type="match status" value="1"/>
</dbReference>
<dbReference type="PROSITE" id="PS50238">
    <property type="entry name" value="RHOGAP"/>
    <property type="match status" value="1"/>
</dbReference>
<dbReference type="PANTHER" id="PTHR45876">
    <property type="entry name" value="FI04035P"/>
    <property type="match status" value="1"/>
</dbReference>
<dbReference type="SMART" id="SM00324">
    <property type="entry name" value="RhoGAP"/>
    <property type="match status" value="1"/>
</dbReference>
<dbReference type="Pfam" id="PF00620">
    <property type="entry name" value="RhoGAP"/>
    <property type="match status" value="1"/>
</dbReference>
<dbReference type="SMART" id="SM00239">
    <property type="entry name" value="C2"/>
    <property type="match status" value="1"/>
</dbReference>
<dbReference type="InterPro" id="IPR000198">
    <property type="entry name" value="RhoGAP_dom"/>
</dbReference>
<evidence type="ECO:0000259" key="3">
    <source>
        <dbReference type="PROSITE" id="PS50238"/>
    </source>
</evidence>
<dbReference type="RefSeq" id="XP_013758178.1">
    <property type="nucleotide sequence ID" value="XM_013902724.1"/>
</dbReference>
<dbReference type="CDD" id="cd00030">
    <property type="entry name" value="C2"/>
    <property type="match status" value="1"/>
</dbReference>
<feature type="region of interest" description="Disordered" evidence="1">
    <location>
        <begin position="308"/>
        <end position="329"/>
    </location>
</feature>
<evidence type="ECO:0000259" key="2">
    <source>
        <dbReference type="PROSITE" id="PS50004"/>
    </source>
</evidence>
<gene>
    <name evidence="4" type="ORF">AMSG_05133</name>
</gene>
<feature type="compositionally biased region" description="Low complexity" evidence="1">
    <location>
        <begin position="310"/>
        <end position="323"/>
    </location>
</feature>
<name>A0A0L0DAQ1_THETB</name>
<organism evidence="4 5">
    <name type="scientific">Thecamonas trahens ATCC 50062</name>
    <dbReference type="NCBI Taxonomy" id="461836"/>
    <lineage>
        <taxon>Eukaryota</taxon>
        <taxon>Apusozoa</taxon>
        <taxon>Apusomonadida</taxon>
        <taxon>Apusomonadidae</taxon>
        <taxon>Thecamonas</taxon>
    </lineage>
</organism>
<dbReference type="GeneID" id="25564608"/>
<reference evidence="4 5" key="1">
    <citation type="submission" date="2010-05" db="EMBL/GenBank/DDBJ databases">
        <title>The Genome Sequence of Thecamonas trahens ATCC 50062.</title>
        <authorList>
            <consortium name="The Broad Institute Genome Sequencing Platform"/>
            <person name="Russ C."/>
            <person name="Cuomo C."/>
            <person name="Shea T."/>
            <person name="Young S.K."/>
            <person name="Zeng Q."/>
            <person name="Koehrsen M."/>
            <person name="Haas B."/>
            <person name="Borodovsky M."/>
            <person name="Guigo R."/>
            <person name="Alvarado L."/>
            <person name="Berlin A."/>
            <person name="Bochicchio J."/>
            <person name="Borenstein D."/>
            <person name="Chapman S."/>
            <person name="Chen Z."/>
            <person name="Freedman E."/>
            <person name="Gellesch M."/>
            <person name="Goldberg J."/>
            <person name="Griggs A."/>
            <person name="Gujja S."/>
            <person name="Heilman E."/>
            <person name="Heiman D."/>
            <person name="Hepburn T."/>
            <person name="Howarth C."/>
            <person name="Jen D."/>
            <person name="Larson L."/>
            <person name="Mehta T."/>
            <person name="Park D."/>
            <person name="Pearson M."/>
            <person name="Roberts A."/>
            <person name="Saif S."/>
            <person name="Shenoy N."/>
            <person name="Sisk P."/>
            <person name="Stolte C."/>
            <person name="Sykes S."/>
            <person name="Thomson T."/>
            <person name="Walk T."/>
            <person name="White J."/>
            <person name="Yandava C."/>
            <person name="Burger G."/>
            <person name="Gray M.W."/>
            <person name="Holland P.W.H."/>
            <person name="King N."/>
            <person name="Lang F.B.F."/>
            <person name="Roger A.J."/>
            <person name="Ruiz-Trillo I."/>
            <person name="Lander E."/>
            <person name="Nusbaum C."/>
        </authorList>
    </citation>
    <scope>NUCLEOTIDE SEQUENCE [LARGE SCALE GENOMIC DNA]</scope>
    <source>
        <strain evidence="4 5">ATCC 50062</strain>
    </source>
</reference>
<dbReference type="InterPro" id="IPR008936">
    <property type="entry name" value="Rho_GTPase_activation_prot"/>
</dbReference>
<dbReference type="PANTHER" id="PTHR45876:SF8">
    <property type="entry name" value="FI04035P"/>
    <property type="match status" value="1"/>
</dbReference>
<dbReference type="AlphaFoldDB" id="A0A0L0DAQ1"/>
<dbReference type="Gene3D" id="1.10.555.10">
    <property type="entry name" value="Rho GTPase activation protein"/>
    <property type="match status" value="1"/>
</dbReference>
<dbReference type="OrthoDB" id="270970at2759"/>
<dbReference type="Pfam" id="PF00168">
    <property type="entry name" value="C2"/>
    <property type="match status" value="1"/>
</dbReference>
<dbReference type="EMBL" id="GL349453">
    <property type="protein sequence ID" value="KNC49156.1"/>
    <property type="molecule type" value="Genomic_DNA"/>
</dbReference>
<evidence type="ECO:0000256" key="1">
    <source>
        <dbReference type="SAM" id="MobiDB-lite"/>
    </source>
</evidence>
<evidence type="ECO:0000313" key="5">
    <source>
        <dbReference type="Proteomes" id="UP000054408"/>
    </source>
</evidence>
<feature type="domain" description="C2" evidence="2">
    <location>
        <begin position="1"/>
        <end position="129"/>
    </location>
</feature>
<dbReference type="PROSITE" id="PS50004">
    <property type="entry name" value="C2"/>
    <property type="match status" value="1"/>
</dbReference>